<dbReference type="Pfam" id="PF07589">
    <property type="entry name" value="PEP-CTERM"/>
    <property type="match status" value="1"/>
</dbReference>
<organism evidence="2 3">
    <name type="scientific">Azohydromonas caseinilytica</name>
    <dbReference type="NCBI Taxonomy" id="2728836"/>
    <lineage>
        <taxon>Bacteria</taxon>
        <taxon>Pseudomonadati</taxon>
        <taxon>Pseudomonadota</taxon>
        <taxon>Betaproteobacteria</taxon>
        <taxon>Burkholderiales</taxon>
        <taxon>Sphaerotilaceae</taxon>
        <taxon>Azohydromonas</taxon>
    </lineage>
</organism>
<protein>
    <submittedName>
        <fullName evidence="2">PEPxxWA-CTERM sorting domain-containing protein</fullName>
    </submittedName>
</protein>
<sequence length="418" mass="44000">MQARLGIQAAILIPGCFKTCSRSSAHLGAMLYPNFAEVNRPPVQAWDDPCTRHMFRPGRCLCCGFPGRQAMPYRIAATLAAVLGTSLGAQAAPQYRVEMLPGLDGGASFNAVGINNRGDVAGYSENSAGSRSFIYNKDGFSFLPQSGNSSVPVAINNRGQVLYNANTASGQTQPFLYGPKGALNINPDPGNWGMGRALSSSGQAVGNIGDKNFYYDGKISRYVDFDLEGARAAFATGVNRNGVIVGRAMVSGEATQGFIYRNGRASFLDGLSDAYAVNDNGQILSVDGGGYLLRNSDGSKSYLGFSAAGSNALNQRGWVVGNTVVDGALHAFVYRDGQSTDLNRLIAGPDASRWTLVSAADINERGQIVGTGLFDGQRVSFVASPVPVPEPGTWALMLCGVGVIGAALRRRNSIVAGR</sequence>
<name>A0A848F7E0_9BURK</name>
<dbReference type="AlphaFoldDB" id="A0A848F7E0"/>
<dbReference type="NCBIfam" id="TIGR02595">
    <property type="entry name" value="PEP_CTERM"/>
    <property type="match status" value="1"/>
</dbReference>
<feature type="domain" description="Ice-binding protein C-terminal" evidence="1">
    <location>
        <begin position="387"/>
        <end position="411"/>
    </location>
</feature>
<dbReference type="EMBL" id="JABBFW010000008">
    <property type="protein sequence ID" value="NML16027.1"/>
    <property type="molecule type" value="Genomic_DNA"/>
</dbReference>
<gene>
    <name evidence="2" type="ORF">HHL10_13685</name>
</gene>
<dbReference type="Proteomes" id="UP000574067">
    <property type="component" value="Unassembled WGS sequence"/>
</dbReference>
<evidence type="ECO:0000259" key="1">
    <source>
        <dbReference type="Pfam" id="PF07589"/>
    </source>
</evidence>
<dbReference type="RefSeq" id="WP_169160927.1">
    <property type="nucleotide sequence ID" value="NZ_JABBFW010000008.1"/>
</dbReference>
<keyword evidence="3" id="KW-1185">Reference proteome</keyword>
<evidence type="ECO:0000313" key="3">
    <source>
        <dbReference type="Proteomes" id="UP000574067"/>
    </source>
</evidence>
<proteinExistence type="predicted"/>
<accession>A0A848F7E0</accession>
<dbReference type="InterPro" id="IPR013424">
    <property type="entry name" value="Ice-binding_C"/>
</dbReference>
<evidence type="ECO:0000313" key="2">
    <source>
        <dbReference type="EMBL" id="NML16027.1"/>
    </source>
</evidence>
<dbReference type="NCBIfam" id="NF035944">
    <property type="entry name" value="PEPxxWA-CTERM"/>
    <property type="match status" value="1"/>
</dbReference>
<reference evidence="2 3" key="1">
    <citation type="submission" date="2020-04" db="EMBL/GenBank/DDBJ databases">
        <title>Azohydromonas sp. isolated from soil.</title>
        <authorList>
            <person name="Dahal R.H."/>
        </authorList>
    </citation>
    <scope>NUCLEOTIDE SEQUENCE [LARGE SCALE GENOMIC DNA]</scope>
    <source>
        <strain evidence="2 3">G-1-1-14</strain>
    </source>
</reference>
<comment type="caution">
    <text evidence="2">The sequence shown here is derived from an EMBL/GenBank/DDBJ whole genome shotgun (WGS) entry which is preliminary data.</text>
</comment>